<proteinExistence type="predicted"/>
<feature type="compositionally biased region" description="Basic and acidic residues" evidence="1">
    <location>
        <begin position="54"/>
        <end position="69"/>
    </location>
</feature>
<feature type="compositionally biased region" description="Basic and acidic residues" evidence="1">
    <location>
        <begin position="284"/>
        <end position="312"/>
    </location>
</feature>
<accession>A0A7S3DEP9</accession>
<sequence length="430" mass="45791">MTKGKSRRQKLLLAALEREGWKNLDKVIQEVESAGQQRTQFYSAGTGGGGRGGSHHDVRGRGGNSEEKSGGSYDSEGEEGSAFLSASARQRNEVRDLEEHELDEKYGAGFKLLKMMGFKGGAIGEGGIEKPISASLKVDKKGLGFEGGGKKKKNKGAKRSRHERIPFPSSFPPPLPYPDGSGMPYPSHLPSPHSGGSGPRRAHSPPPPSDNPYAAAYLQVTDKSDKSRSDEQPPPISSTSGAEPAKVEHMARQSRWDRGGDSVVKNMDARRQAAGGNGRGGGIEQDREGRGEGRRREGTRWDEDRAGRERAQPHLSSVPATLPSTTSSLTTTSTRSTSQSMESHQPASSSSRSFDRSGAAGSRGALSGEPLMYPPPSNAYPYQTGNVAVVPTFSYMLQPGPSPLPPAPGGYYNGGGGYFGLPPAPRPPYY</sequence>
<evidence type="ECO:0000313" key="3">
    <source>
        <dbReference type="EMBL" id="CAE0255533.1"/>
    </source>
</evidence>
<evidence type="ECO:0000313" key="2">
    <source>
        <dbReference type="EMBL" id="CAE0255532.1"/>
    </source>
</evidence>
<feature type="compositionally biased region" description="Basic and acidic residues" evidence="1">
    <location>
        <begin position="222"/>
        <end position="231"/>
    </location>
</feature>
<dbReference type="AlphaFoldDB" id="A0A7S3DEP9"/>
<gene>
    <name evidence="2" type="ORF">PBIL07802_LOCUS17786</name>
    <name evidence="3" type="ORF">PBIL07802_LOCUS17787</name>
</gene>
<reference evidence="3" key="1">
    <citation type="submission" date="2021-01" db="EMBL/GenBank/DDBJ databases">
        <authorList>
            <person name="Corre E."/>
            <person name="Pelletier E."/>
            <person name="Niang G."/>
            <person name="Scheremetjew M."/>
            <person name="Finn R."/>
            <person name="Kale V."/>
            <person name="Holt S."/>
            <person name="Cochrane G."/>
            <person name="Meng A."/>
            <person name="Brown T."/>
            <person name="Cohen L."/>
        </authorList>
    </citation>
    <scope>NUCLEOTIDE SEQUENCE</scope>
    <source>
        <strain evidence="3">NIES-2562</strain>
    </source>
</reference>
<feature type="compositionally biased region" description="Basic residues" evidence="1">
    <location>
        <begin position="150"/>
        <end position="162"/>
    </location>
</feature>
<feature type="region of interest" description="Disordered" evidence="1">
    <location>
        <begin position="35"/>
        <end position="101"/>
    </location>
</feature>
<dbReference type="EMBL" id="HBIB01027385">
    <property type="protein sequence ID" value="CAE0255532.1"/>
    <property type="molecule type" value="Transcribed_RNA"/>
</dbReference>
<protein>
    <recommendedName>
        <fullName evidence="4">G-patch domain-containing protein</fullName>
    </recommendedName>
</protein>
<feature type="compositionally biased region" description="Basic and acidic residues" evidence="1">
    <location>
        <begin position="90"/>
        <end position="101"/>
    </location>
</feature>
<feature type="compositionally biased region" description="Low complexity" evidence="1">
    <location>
        <begin position="315"/>
        <end position="338"/>
    </location>
</feature>
<organism evidence="3">
    <name type="scientific">Palpitomonas bilix</name>
    <dbReference type="NCBI Taxonomy" id="652834"/>
    <lineage>
        <taxon>Eukaryota</taxon>
        <taxon>Eukaryota incertae sedis</taxon>
    </lineage>
</organism>
<feature type="compositionally biased region" description="Basic and acidic residues" evidence="1">
    <location>
        <begin position="245"/>
        <end position="260"/>
    </location>
</feature>
<evidence type="ECO:0000256" key="1">
    <source>
        <dbReference type="SAM" id="MobiDB-lite"/>
    </source>
</evidence>
<dbReference type="EMBL" id="HBIB01027386">
    <property type="protein sequence ID" value="CAE0255533.1"/>
    <property type="molecule type" value="Transcribed_RNA"/>
</dbReference>
<name>A0A7S3DEP9_9EUKA</name>
<feature type="region of interest" description="Disordered" evidence="1">
    <location>
        <begin position="122"/>
        <end position="384"/>
    </location>
</feature>
<evidence type="ECO:0008006" key="4">
    <source>
        <dbReference type="Google" id="ProtNLM"/>
    </source>
</evidence>
<feature type="compositionally biased region" description="Low complexity" evidence="1">
    <location>
        <begin position="347"/>
        <end position="368"/>
    </location>
</feature>